<dbReference type="GO" id="GO:0046872">
    <property type="term" value="F:metal ion binding"/>
    <property type="evidence" value="ECO:0007669"/>
    <property type="project" value="UniProtKB-KW"/>
</dbReference>
<evidence type="ECO:0000256" key="7">
    <source>
        <dbReference type="SAM" id="Phobius"/>
    </source>
</evidence>
<comment type="cofactor">
    <cofactor evidence="6">
        <name>Zn(2+)</name>
        <dbReference type="ChEBI" id="CHEBI:29105"/>
    </cofactor>
</comment>
<keyword evidence="4 7" id="KW-1133">Transmembrane helix</keyword>
<dbReference type="AlphaFoldDB" id="A0A6L7EXD8"/>
<evidence type="ECO:0008006" key="10">
    <source>
        <dbReference type="Google" id="ProtNLM"/>
    </source>
</evidence>
<dbReference type="EMBL" id="WUEK01000007">
    <property type="protein sequence ID" value="MXG90526.1"/>
    <property type="molecule type" value="Genomic_DNA"/>
</dbReference>
<evidence type="ECO:0000256" key="2">
    <source>
        <dbReference type="ARBA" id="ARBA00022692"/>
    </source>
</evidence>
<feature type="binding site" evidence="6">
    <location>
        <position position="230"/>
    </location>
    <ligand>
        <name>Zn(2+)</name>
        <dbReference type="ChEBI" id="CHEBI:29105"/>
        <note>catalytic</note>
    </ligand>
</feature>
<keyword evidence="6" id="KW-0479">Metal-binding</keyword>
<evidence type="ECO:0000256" key="1">
    <source>
        <dbReference type="ARBA" id="ARBA00004141"/>
    </source>
</evidence>
<evidence type="ECO:0000256" key="3">
    <source>
        <dbReference type="ARBA" id="ARBA00022801"/>
    </source>
</evidence>
<feature type="transmembrane region" description="Helical" evidence="7">
    <location>
        <begin position="135"/>
        <end position="152"/>
    </location>
</feature>
<gene>
    <name evidence="8" type="ORF">GRQ65_13305</name>
</gene>
<evidence type="ECO:0000256" key="6">
    <source>
        <dbReference type="PIRSR" id="PIRSR608901-2"/>
    </source>
</evidence>
<feature type="transmembrane region" description="Helical" evidence="7">
    <location>
        <begin position="228"/>
        <end position="245"/>
    </location>
</feature>
<evidence type="ECO:0000256" key="5">
    <source>
        <dbReference type="ARBA" id="ARBA00023136"/>
    </source>
</evidence>
<keyword evidence="2 7" id="KW-0812">Transmembrane</keyword>
<organism evidence="8 9">
    <name type="scientific">Nocardioides flavescens</name>
    <dbReference type="NCBI Taxonomy" id="2691959"/>
    <lineage>
        <taxon>Bacteria</taxon>
        <taxon>Bacillati</taxon>
        <taxon>Actinomycetota</taxon>
        <taxon>Actinomycetes</taxon>
        <taxon>Propionibacteriales</taxon>
        <taxon>Nocardioidaceae</taxon>
        <taxon>Nocardioides</taxon>
    </lineage>
</organism>
<evidence type="ECO:0000313" key="9">
    <source>
        <dbReference type="Proteomes" id="UP000473325"/>
    </source>
</evidence>
<keyword evidence="5 7" id="KW-0472">Membrane</keyword>
<comment type="caution">
    <text evidence="8">The sequence shown here is derived from an EMBL/GenBank/DDBJ whole genome shotgun (WGS) entry which is preliminary data.</text>
</comment>
<evidence type="ECO:0000256" key="4">
    <source>
        <dbReference type="ARBA" id="ARBA00022989"/>
    </source>
</evidence>
<dbReference type="GO" id="GO:0016020">
    <property type="term" value="C:membrane"/>
    <property type="evidence" value="ECO:0007669"/>
    <property type="project" value="UniProtKB-SubCell"/>
</dbReference>
<protein>
    <recommendedName>
        <fullName evidence="10">Ceramidase</fullName>
    </recommendedName>
</protein>
<comment type="subcellular location">
    <subcellularLocation>
        <location evidence="1">Membrane</location>
        <topology evidence="1">Multi-pass membrane protein</topology>
    </subcellularLocation>
</comment>
<feature type="transmembrane region" description="Helical" evidence="7">
    <location>
        <begin position="105"/>
        <end position="128"/>
    </location>
</feature>
<evidence type="ECO:0000313" key="8">
    <source>
        <dbReference type="EMBL" id="MXG90526.1"/>
    </source>
</evidence>
<feature type="binding site" evidence="6">
    <location>
        <position position="100"/>
    </location>
    <ligand>
        <name>Zn(2+)</name>
        <dbReference type="ChEBI" id="CHEBI:29105"/>
        <note>catalytic</note>
    </ligand>
</feature>
<dbReference type="Pfam" id="PF05875">
    <property type="entry name" value="Ceramidase"/>
    <property type="match status" value="1"/>
</dbReference>
<keyword evidence="6" id="KW-0862">Zinc</keyword>
<feature type="transmembrane region" description="Helical" evidence="7">
    <location>
        <begin position="191"/>
        <end position="208"/>
    </location>
</feature>
<keyword evidence="9" id="KW-1185">Reference proteome</keyword>
<name>A0A6L7EXD8_9ACTN</name>
<feature type="binding site" evidence="6">
    <location>
        <position position="226"/>
    </location>
    <ligand>
        <name>Zn(2+)</name>
        <dbReference type="ChEBI" id="CHEBI:29105"/>
        <note>catalytic</note>
    </ligand>
</feature>
<dbReference type="GO" id="GO:0006672">
    <property type="term" value="P:ceramide metabolic process"/>
    <property type="evidence" value="ECO:0007669"/>
    <property type="project" value="InterPro"/>
</dbReference>
<feature type="transmembrane region" description="Helical" evidence="7">
    <location>
        <begin position="75"/>
        <end position="93"/>
    </location>
</feature>
<dbReference type="GO" id="GO:0016811">
    <property type="term" value="F:hydrolase activity, acting on carbon-nitrogen (but not peptide) bonds, in linear amides"/>
    <property type="evidence" value="ECO:0007669"/>
    <property type="project" value="InterPro"/>
</dbReference>
<dbReference type="Proteomes" id="UP000473325">
    <property type="component" value="Unassembled WGS sequence"/>
</dbReference>
<feature type="transmembrane region" description="Helical" evidence="7">
    <location>
        <begin position="158"/>
        <end position="179"/>
    </location>
</feature>
<accession>A0A6L7EXD8</accession>
<reference evidence="8 9" key="1">
    <citation type="submission" date="2019-12" db="EMBL/GenBank/DDBJ databases">
        <authorList>
            <person name="Kun Z."/>
        </authorList>
    </citation>
    <scope>NUCLEOTIDE SEQUENCE [LARGE SCALE GENOMIC DNA]</scope>
    <source>
        <strain evidence="8 9">YIM 123512</strain>
    </source>
</reference>
<proteinExistence type="predicted"/>
<sequence length="268" mass="26777">MRLTAGAAVVSTAALTAAVAGGWLGADIGAGAQFCEAAHAHVRQPVNSLTNAGFVVAGLAVAVRTRRGALGTGALGRWPALATAYAVLVVLLGPGSAALHATGTALGGGIDVLSMYAVAAFALGFAVLRRSAGGPATMAVTAVAALGVQVAADVGGWSAPVVHTAGNLAFGAVLLAAVVVEARTRTDRDRLWLAAALSSLVAAFAIWTTGSTGSAWCFPDSVYQGHGVWHLLCALAAWCLFRLWASERSAVSSPRVSAPPSRDVAALA</sequence>
<keyword evidence="3" id="KW-0378">Hydrolase</keyword>
<dbReference type="InterPro" id="IPR008901">
    <property type="entry name" value="ACER"/>
</dbReference>
<feature type="transmembrane region" description="Helical" evidence="7">
    <location>
        <begin position="44"/>
        <end position="63"/>
    </location>
</feature>